<protein>
    <recommendedName>
        <fullName evidence="2">AAA ATPase AAA+ lid domain-containing protein</fullName>
    </recommendedName>
</protein>
<dbReference type="AlphaFoldDB" id="A0A059C4W1"/>
<dbReference type="Gramene" id="KCW73488">
    <property type="protein sequence ID" value="KCW73488"/>
    <property type="gene ID" value="EUGRSUZ_E01989"/>
</dbReference>
<accession>A0A059C4W1</accession>
<reference evidence="1" key="1">
    <citation type="submission" date="2013-07" db="EMBL/GenBank/DDBJ databases">
        <title>The genome of Eucalyptus grandis.</title>
        <authorList>
            <person name="Schmutz J."/>
            <person name="Hayes R."/>
            <person name="Myburg A."/>
            <person name="Tuskan G."/>
            <person name="Grattapaglia D."/>
            <person name="Rokhsar D.S."/>
        </authorList>
    </citation>
    <scope>NUCLEOTIDE SEQUENCE</scope>
    <source>
        <tissue evidence="1">Leaf extractions</tissue>
    </source>
</reference>
<evidence type="ECO:0008006" key="2">
    <source>
        <dbReference type="Google" id="ProtNLM"/>
    </source>
</evidence>
<proteinExistence type="predicted"/>
<evidence type="ECO:0000313" key="1">
    <source>
        <dbReference type="EMBL" id="KCW73488.1"/>
    </source>
</evidence>
<organism evidence="1">
    <name type="scientific">Eucalyptus grandis</name>
    <name type="common">Flooded gum</name>
    <dbReference type="NCBI Taxonomy" id="71139"/>
    <lineage>
        <taxon>Eukaryota</taxon>
        <taxon>Viridiplantae</taxon>
        <taxon>Streptophyta</taxon>
        <taxon>Embryophyta</taxon>
        <taxon>Tracheophyta</taxon>
        <taxon>Spermatophyta</taxon>
        <taxon>Magnoliopsida</taxon>
        <taxon>eudicotyledons</taxon>
        <taxon>Gunneridae</taxon>
        <taxon>Pentapetalae</taxon>
        <taxon>rosids</taxon>
        <taxon>malvids</taxon>
        <taxon>Myrtales</taxon>
        <taxon>Myrtaceae</taxon>
        <taxon>Myrtoideae</taxon>
        <taxon>Eucalypteae</taxon>
        <taxon>Eucalyptus</taxon>
    </lineage>
</organism>
<sequence>MISQRKWQPSGNVEVLLSVCFNALVQLPLASDVDFDAIAHMIEGFSKVDLQALLSDAQLQAVDDLLDSRAIVVNPCNSLILIWGCGIYRTIHQVGLRFPITNFEQSRHFGNFYFHSFFGLEHRIQSEET</sequence>
<dbReference type="Gene3D" id="1.10.8.60">
    <property type="match status" value="1"/>
</dbReference>
<name>A0A059C4W1_EUCGR</name>
<dbReference type="EMBL" id="KK198757">
    <property type="protein sequence ID" value="KCW73488.1"/>
    <property type="molecule type" value="Genomic_DNA"/>
</dbReference>
<dbReference type="InParanoid" id="A0A059C4W1"/>
<gene>
    <name evidence="1" type="ORF">EUGRSUZ_E01989</name>
</gene>
<dbReference type="STRING" id="71139.A0A059C4W1"/>